<dbReference type="InterPro" id="IPR008969">
    <property type="entry name" value="CarboxyPept-like_regulatory"/>
</dbReference>
<evidence type="ECO:0000256" key="5">
    <source>
        <dbReference type="ARBA" id="ARBA00022729"/>
    </source>
</evidence>
<evidence type="ECO:0000256" key="4">
    <source>
        <dbReference type="ARBA" id="ARBA00022692"/>
    </source>
</evidence>
<dbReference type="AlphaFoldDB" id="A0A2P8D6I9"/>
<evidence type="ECO:0000256" key="7">
    <source>
        <dbReference type="ARBA" id="ARBA00023237"/>
    </source>
</evidence>
<evidence type="ECO:0000256" key="6">
    <source>
        <dbReference type="ARBA" id="ARBA00023136"/>
    </source>
</evidence>
<keyword evidence="3" id="KW-1134">Transmembrane beta strand</keyword>
<feature type="chain" id="PRO_5015148526" evidence="8">
    <location>
        <begin position="23"/>
        <end position="808"/>
    </location>
</feature>
<dbReference type="Proteomes" id="UP000240572">
    <property type="component" value="Unassembled WGS sequence"/>
</dbReference>
<dbReference type="PANTHER" id="PTHR30069:SF29">
    <property type="entry name" value="HEMOGLOBIN AND HEMOGLOBIN-HAPTOGLOBIN-BINDING PROTEIN 1-RELATED"/>
    <property type="match status" value="1"/>
</dbReference>
<dbReference type="SUPFAM" id="SSF56935">
    <property type="entry name" value="Porins"/>
    <property type="match status" value="1"/>
</dbReference>
<dbReference type="Gene3D" id="2.60.40.1120">
    <property type="entry name" value="Carboxypeptidase-like, regulatory domain"/>
    <property type="match status" value="1"/>
</dbReference>
<name>A0A2P8D6I9_9BACT</name>
<keyword evidence="2" id="KW-0813">Transport</keyword>
<evidence type="ECO:0000313" key="10">
    <source>
        <dbReference type="Proteomes" id="UP000240572"/>
    </source>
</evidence>
<evidence type="ECO:0000256" key="8">
    <source>
        <dbReference type="SAM" id="SignalP"/>
    </source>
</evidence>
<dbReference type="InterPro" id="IPR036942">
    <property type="entry name" value="Beta-barrel_TonB_sf"/>
</dbReference>
<sequence length="808" mass="91450">MYWNIRLLLFLGCMSSVFFVTAQTATVTGTVTDEYGRALYQVSVIQSGTDNGVLTDTAGVYTLTIPSGKKTPMRASSLGYENEPFSVPAQSNGNTVTRNITLHTLANVITEVEVKDQRFRNEAGTLQINTNKVNELPSTIGGIEGLLKILVGSNNELTSQYTVRGGNFDENLVYVNDFEIYRPFLVRSGQQEGLSFVNSDLVSGVNFSVGGFQARYGDKMSSVLDVTYKRPKQFGGSVMLSLLGAQAHIEGASRNKKLTYLIGARQKSNQYLLQSQPTKGQYNPSFTDIQALVNYRFSDKWELEAIANYARNRFNFEPEKSEAAFGLANEAYKLETFFTGQERDQFDSRFAGLSLAFKPNEKTKLKLLASAYQTNEYETYDIMGEYAFYALETDLGKASFGQKKYALGTGIIHDFARNYLTANVGTVALRGSHSANKHFFQWGADATRVHVDDQLLEWQRRDSAGFSQPYDPNAIKMAKSYRSTNEIDYTRLSAFIQDNILLSDNATLNLGVRGVYTSQNEEMVISPRAQFSFKPEWKKDVVFRVATGLYAQPAFYREMRDMEGNLNTALKAQKSYHAAAGLDYNFKMWGDRPFKLTVEAYYKQLWDLVPYEYDNVRIRYFANNNAKGYAYGGEVRLFGDLVKDAESWVSVGFLKTENKIIDPTTGEYTGYLPRPTDQRLNFGMFFSDYLPRNKNFKMYLNLMYATGLPFSPPGRSLNPAYTRRIPDYKRADIGFSALLLDGTKKNRPAYSFFSRFQSVWMSLEVFNLLGIENTLSYQWIQDYSSDKTFAVPNRLTSRLLNVKIAAKF</sequence>
<organism evidence="9 10">
    <name type="scientific">Taibaiella chishuiensis</name>
    <dbReference type="NCBI Taxonomy" id="1434707"/>
    <lineage>
        <taxon>Bacteria</taxon>
        <taxon>Pseudomonadati</taxon>
        <taxon>Bacteroidota</taxon>
        <taxon>Chitinophagia</taxon>
        <taxon>Chitinophagales</taxon>
        <taxon>Chitinophagaceae</taxon>
        <taxon>Taibaiella</taxon>
    </lineage>
</organism>
<feature type="signal peptide" evidence="8">
    <location>
        <begin position="1"/>
        <end position="22"/>
    </location>
</feature>
<keyword evidence="9" id="KW-0675">Receptor</keyword>
<gene>
    <name evidence="9" type="ORF">B0I18_103372</name>
</gene>
<dbReference type="GO" id="GO:0015344">
    <property type="term" value="F:siderophore uptake transmembrane transporter activity"/>
    <property type="evidence" value="ECO:0007669"/>
    <property type="project" value="TreeGrafter"/>
</dbReference>
<dbReference type="Pfam" id="PF13715">
    <property type="entry name" value="CarbopepD_reg_2"/>
    <property type="match status" value="1"/>
</dbReference>
<proteinExistence type="predicted"/>
<dbReference type="InterPro" id="IPR039426">
    <property type="entry name" value="TonB-dep_rcpt-like"/>
</dbReference>
<dbReference type="EMBL" id="PYGD01000003">
    <property type="protein sequence ID" value="PSK92789.1"/>
    <property type="molecule type" value="Genomic_DNA"/>
</dbReference>
<protein>
    <submittedName>
        <fullName evidence="9">Outer membrane receptor protein involved in Fe transport</fullName>
    </submittedName>
</protein>
<keyword evidence="5 8" id="KW-0732">Signal</keyword>
<dbReference type="GO" id="GO:0044718">
    <property type="term" value="P:siderophore transmembrane transport"/>
    <property type="evidence" value="ECO:0007669"/>
    <property type="project" value="TreeGrafter"/>
</dbReference>
<comment type="caution">
    <text evidence="9">The sequence shown here is derived from an EMBL/GenBank/DDBJ whole genome shotgun (WGS) entry which is preliminary data.</text>
</comment>
<dbReference type="OrthoDB" id="1108759at2"/>
<dbReference type="PANTHER" id="PTHR30069">
    <property type="entry name" value="TONB-DEPENDENT OUTER MEMBRANE RECEPTOR"/>
    <property type="match status" value="1"/>
</dbReference>
<dbReference type="Gene3D" id="2.40.170.20">
    <property type="entry name" value="TonB-dependent receptor, beta-barrel domain"/>
    <property type="match status" value="1"/>
</dbReference>
<evidence type="ECO:0000256" key="3">
    <source>
        <dbReference type="ARBA" id="ARBA00022452"/>
    </source>
</evidence>
<evidence type="ECO:0000313" key="9">
    <source>
        <dbReference type="EMBL" id="PSK92789.1"/>
    </source>
</evidence>
<evidence type="ECO:0000256" key="1">
    <source>
        <dbReference type="ARBA" id="ARBA00004571"/>
    </source>
</evidence>
<keyword evidence="10" id="KW-1185">Reference proteome</keyword>
<keyword evidence="4" id="KW-0812">Transmembrane</keyword>
<dbReference type="GO" id="GO:0009279">
    <property type="term" value="C:cell outer membrane"/>
    <property type="evidence" value="ECO:0007669"/>
    <property type="project" value="UniProtKB-SubCell"/>
</dbReference>
<keyword evidence="6" id="KW-0472">Membrane</keyword>
<keyword evidence="7" id="KW-0998">Cell outer membrane</keyword>
<accession>A0A2P8D6I9</accession>
<evidence type="ECO:0000256" key="2">
    <source>
        <dbReference type="ARBA" id="ARBA00022448"/>
    </source>
</evidence>
<comment type="subcellular location">
    <subcellularLocation>
        <location evidence="1">Cell outer membrane</location>
        <topology evidence="1">Multi-pass membrane protein</topology>
    </subcellularLocation>
</comment>
<dbReference type="SUPFAM" id="SSF49464">
    <property type="entry name" value="Carboxypeptidase regulatory domain-like"/>
    <property type="match status" value="1"/>
</dbReference>
<reference evidence="9 10" key="1">
    <citation type="submission" date="2018-03" db="EMBL/GenBank/DDBJ databases">
        <title>Genomic Encyclopedia of Type Strains, Phase III (KMG-III): the genomes of soil and plant-associated and newly described type strains.</title>
        <authorList>
            <person name="Whitman W."/>
        </authorList>
    </citation>
    <scope>NUCLEOTIDE SEQUENCE [LARGE SCALE GENOMIC DNA]</scope>
    <source>
        <strain evidence="9 10">CGMCC 1.12700</strain>
    </source>
</reference>